<sequence length="92" mass="10758">MNINFEDSEDDAGMTEDLPIVEDKVFEEDAMKIKATTEAIVQQLHEECIKLKELMWKTTIASYVNTWENSMLEIKEVNEEAFKHLMKIPSMF</sequence>
<name>A0A9D4XCY7_PEA</name>
<protein>
    <submittedName>
        <fullName evidence="1">Uncharacterized protein</fullName>
    </submittedName>
</protein>
<reference evidence="1 2" key="1">
    <citation type="journal article" date="2022" name="Nat. Genet.">
        <title>Improved pea reference genome and pan-genome highlight genomic features and evolutionary characteristics.</title>
        <authorList>
            <person name="Yang T."/>
            <person name="Liu R."/>
            <person name="Luo Y."/>
            <person name="Hu S."/>
            <person name="Wang D."/>
            <person name="Wang C."/>
            <person name="Pandey M.K."/>
            <person name="Ge S."/>
            <person name="Xu Q."/>
            <person name="Li N."/>
            <person name="Li G."/>
            <person name="Huang Y."/>
            <person name="Saxena R.K."/>
            <person name="Ji Y."/>
            <person name="Li M."/>
            <person name="Yan X."/>
            <person name="He Y."/>
            <person name="Liu Y."/>
            <person name="Wang X."/>
            <person name="Xiang C."/>
            <person name="Varshney R.K."/>
            <person name="Ding H."/>
            <person name="Gao S."/>
            <person name="Zong X."/>
        </authorList>
    </citation>
    <scope>NUCLEOTIDE SEQUENCE [LARGE SCALE GENOMIC DNA]</scope>
    <source>
        <strain evidence="1 2">cv. Zhongwan 6</strain>
    </source>
</reference>
<keyword evidence="2" id="KW-1185">Reference proteome</keyword>
<dbReference type="AlphaFoldDB" id="A0A9D4XCY7"/>
<evidence type="ECO:0000313" key="1">
    <source>
        <dbReference type="EMBL" id="KAI5418751.1"/>
    </source>
</evidence>
<evidence type="ECO:0000313" key="2">
    <source>
        <dbReference type="Proteomes" id="UP001058974"/>
    </source>
</evidence>
<dbReference type="Gramene" id="Psat04G0310400-T1">
    <property type="protein sequence ID" value="KAI5418751.1"/>
    <property type="gene ID" value="KIW84_043104"/>
</dbReference>
<organism evidence="1 2">
    <name type="scientific">Pisum sativum</name>
    <name type="common">Garden pea</name>
    <name type="synonym">Lathyrus oleraceus</name>
    <dbReference type="NCBI Taxonomy" id="3888"/>
    <lineage>
        <taxon>Eukaryota</taxon>
        <taxon>Viridiplantae</taxon>
        <taxon>Streptophyta</taxon>
        <taxon>Embryophyta</taxon>
        <taxon>Tracheophyta</taxon>
        <taxon>Spermatophyta</taxon>
        <taxon>Magnoliopsida</taxon>
        <taxon>eudicotyledons</taxon>
        <taxon>Gunneridae</taxon>
        <taxon>Pentapetalae</taxon>
        <taxon>rosids</taxon>
        <taxon>fabids</taxon>
        <taxon>Fabales</taxon>
        <taxon>Fabaceae</taxon>
        <taxon>Papilionoideae</taxon>
        <taxon>50 kb inversion clade</taxon>
        <taxon>NPAAA clade</taxon>
        <taxon>Hologalegina</taxon>
        <taxon>IRL clade</taxon>
        <taxon>Fabeae</taxon>
        <taxon>Lathyrus</taxon>
    </lineage>
</organism>
<dbReference type="Proteomes" id="UP001058974">
    <property type="component" value="Chromosome 4"/>
</dbReference>
<proteinExistence type="predicted"/>
<dbReference type="EMBL" id="JAMSHJ010000004">
    <property type="protein sequence ID" value="KAI5418751.1"/>
    <property type="molecule type" value="Genomic_DNA"/>
</dbReference>
<gene>
    <name evidence="1" type="ORF">KIW84_043104</name>
</gene>
<accession>A0A9D4XCY7</accession>
<comment type="caution">
    <text evidence="1">The sequence shown here is derived from an EMBL/GenBank/DDBJ whole genome shotgun (WGS) entry which is preliminary data.</text>
</comment>